<dbReference type="Gene3D" id="3.30.70.890">
    <property type="entry name" value="GHMP kinase, C-terminal domain"/>
    <property type="match status" value="1"/>
</dbReference>
<dbReference type="InterPro" id="IPR036554">
    <property type="entry name" value="GHMP_kinase_C_sf"/>
</dbReference>
<dbReference type="NCBIfam" id="TIGR01240">
    <property type="entry name" value="mevDPdecarb"/>
    <property type="match status" value="1"/>
</dbReference>
<dbReference type="RefSeq" id="WP_067458449.1">
    <property type="nucleotide sequence ID" value="NZ_SMFR01000003.1"/>
</dbReference>
<dbReference type="InterPro" id="IPR041431">
    <property type="entry name" value="Mvd1_C"/>
</dbReference>
<dbReference type="PANTHER" id="PTHR10977:SF3">
    <property type="entry name" value="DIPHOSPHOMEVALONATE DECARBOXYLASE"/>
    <property type="match status" value="1"/>
</dbReference>
<dbReference type="SUPFAM" id="SSF54211">
    <property type="entry name" value="Ribosomal protein S5 domain 2-like"/>
    <property type="match status" value="1"/>
</dbReference>
<evidence type="ECO:0000259" key="8">
    <source>
        <dbReference type="Pfam" id="PF18376"/>
    </source>
</evidence>
<evidence type="ECO:0000259" key="9">
    <source>
        <dbReference type="Pfam" id="PF22700"/>
    </source>
</evidence>
<accession>A0A4R1FPB1</accession>
<evidence type="ECO:0000256" key="3">
    <source>
        <dbReference type="ARBA" id="ARBA00022516"/>
    </source>
</evidence>
<dbReference type="GO" id="GO:0005829">
    <property type="term" value="C:cytosol"/>
    <property type="evidence" value="ECO:0007669"/>
    <property type="project" value="InterPro"/>
</dbReference>
<dbReference type="Pfam" id="PF18376">
    <property type="entry name" value="MDD_C"/>
    <property type="match status" value="1"/>
</dbReference>
<keyword evidence="5" id="KW-0067">ATP-binding</keyword>
<protein>
    <recommendedName>
        <fullName evidence="2">diphosphomevalonate decarboxylase</fullName>
        <ecNumber evidence="2">4.1.1.33</ecNumber>
    </recommendedName>
</protein>
<dbReference type="EC" id="4.1.1.33" evidence="2"/>
<dbReference type="InterPro" id="IPR053859">
    <property type="entry name" value="MVD-like_N"/>
</dbReference>
<dbReference type="FunFam" id="3.30.230.10:FF:000072">
    <property type="entry name" value="Diphosphomevalonate decarboxylase"/>
    <property type="match status" value="1"/>
</dbReference>
<comment type="caution">
    <text evidence="10">The sequence shown here is derived from an EMBL/GenBank/DDBJ whole genome shotgun (WGS) entry which is preliminary data.</text>
</comment>
<dbReference type="STRING" id="1210063.GCA_001612665_05862"/>
<keyword evidence="3" id="KW-0444">Lipid biosynthesis</keyword>
<dbReference type="EMBL" id="SMFR01000003">
    <property type="protein sequence ID" value="TCJ95352.1"/>
    <property type="molecule type" value="Genomic_DNA"/>
</dbReference>
<evidence type="ECO:0000313" key="10">
    <source>
        <dbReference type="EMBL" id="TCJ95352.1"/>
    </source>
</evidence>
<proteinExistence type="inferred from homology"/>
<dbReference type="PANTHER" id="PTHR10977">
    <property type="entry name" value="DIPHOSPHOMEVALONATE DECARBOXYLASE"/>
    <property type="match status" value="1"/>
</dbReference>
<keyword evidence="7" id="KW-0456">Lyase</keyword>
<evidence type="ECO:0000256" key="1">
    <source>
        <dbReference type="ARBA" id="ARBA00008831"/>
    </source>
</evidence>
<dbReference type="PIRSF" id="PIRSF015950">
    <property type="entry name" value="Mev_P_decrbx"/>
    <property type="match status" value="1"/>
</dbReference>
<dbReference type="InterPro" id="IPR005935">
    <property type="entry name" value="Mev_decarb"/>
</dbReference>
<evidence type="ECO:0000256" key="2">
    <source>
        <dbReference type="ARBA" id="ARBA00012296"/>
    </source>
</evidence>
<keyword evidence="6" id="KW-0443">Lipid metabolism</keyword>
<organism evidence="10 11">
    <name type="scientific">Nocardia alba</name>
    <dbReference type="NCBI Taxonomy" id="225051"/>
    <lineage>
        <taxon>Bacteria</taxon>
        <taxon>Bacillati</taxon>
        <taxon>Actinomycetota</taxon>
        <taxon>Actinomycetes</taxon>
        <taxon>Mycobacteriales</taxon>
        <taxon>Nocardiaceae</taxon>
        <taxon>Nocardia</taxon>
    </lineage>
</organism>
<evidence type="ECO:0000256" key="5">
    <source>
        <dbReference type="ARBA" id="ARBA00022840"/>
    </source>
</evidence>
<dbReference type="GO" id="GO:0019287">
    <property type="term" value="P:isopentenyl diphosphate biosynthetic process, mevalonate pathway"/>
    <property type="evidence" value="ECO:0007669"/>
    <property type="project" value="InterPro"/>
</dbReference>
<evidence type="ECO:0000313" key="11">
    <source>
        <dbReference type="Proteomes" id="UP000294856"/>
    </source>
</evidence>
<dbReference type="InterPro" id="IPR014721">
    <property type="entry name" value="Ribsml_uS5_D2-typ_fold_subgr"/>
</dbReference>
<dbReference type="Gene3D" id="3.30.230.10">
    <property type="match status" value="1"/>
</dbReference>
<dbReference type="SUPFAM" id="SSF55060">
    <property type="entry name" value="GHMP Kinase, C-terminal domain"/>
    <property type="match status" value="1"/>
</dbReference>
<keyword evidence="4" id="KW-0547">Nucleotide-binding</keyword>
<keyword evidence="11" id="KW-1185">Reference proteome</keyword>
<gene>
    <name evidence="10" type="ORF">DFR71_4267</name>
</gene>
<evidence type="ECO:0000256" key="7">
    <source>
        <dbReference type="ARBA" id="ARBA00023239"/>
    </source>
</evidence>
<dbReference type="GO" id="GO:0005524">
    <property type="term" value="F:ATP binding"/>
    <property type="evidence" value="ECO:0007669"/>
    <property type="project" value="UniProtKB-KW"/>
</dbReference>
<dbReference type="InterPro" id="IPR020568">
    <property type="entry name" value="Ribosomal_Su5_D2-typ_SF"/>
</dbReference>
<dbReference type="Proteomes" id="UP000294856">
    <property type="component" value="Unassembled WGS sequence"/>
</dbReference>
<dbReference type="GO" id="GO:0004163">
    <property type="term" value="F:diphosphomevalonate decarboxylase activity"/>
    <property type="evidence" value="ECO:0007669"/>
    <property type="project" value="UniProtKB-EC"/>
</dbReference>
<name>A0A4R1FPB1_9NOCA</name>
<dbReference type="InterPro" id="IPR029765">
    <property type="entry name" value="Mev_diP_decarb"/>
</dbReference>
<comment type="similarity">
    <text evidence="1">Belongs to the diphosphomevalonate decarboxylase family.</text>
</comment>
<feature type="domain" description="Diphosphomevalonate decarboxylase-like N-terminal" evidence="9">
    <location>
        <begin position="25"/>
        <end position="179"/>
    </location>
</feature>
<sequence length="378" mass="38722">MTFTPVSPAVAARAAVTGPTAESVAYPNIALVKYWGKRDEDLFLPVTGSLSMTLDIFPTTTSVRVIDGPADVVEFNGVTASGAERTRIETFLDLVRAKAGRGERAMVVTSNAGPTGAGLASSASGFAALATAAAAAYELDLDPRALSRLARRGSGSASRSIFGGFVVWHAGEGEGEAGDQSSFAEPIGGDGLDPALVVAVVNQGTKAVSSRVAMRATTATSPFYRPWAESSVLDLAEMRKAIAARDLPTIGEIAERNALGMHATMLTARPGIRYLSPHSIAILDTVLALRADGIMAYATIDAGPNVKVLCSRADAPHVDATLAGLGDFVTTRTAHIGPAASLTTTSPAPTTPDAAANLHAPGTIARSLGATPAVGDDR</sequence>
<dbReference type="AlphaFoldDB" id="A0A4R1FPB1"/>
<feature type="domain" description="Mvd1 C-terminal" evidence="8">
    <location>
        <begin position="197"/>
        <end position="323"/>
    </location>
</feature>
<reference evidence="10 11" key="1">
    <citation type="submission" date="2019-03" db="EMBL/GenBank/DDBJ databases">
        <title>Genomic Encyclopedia of Type Strains, Phase IV (KMG-IV): sequencing the most valuable type-strain genomes for metagenomic binning, comparative biology and taxonomic classification.</title>
        <authorList>
            <person name="Goeker M."/>
        </authorList>
    </citation>
    <scope>NUCLEOTIDE SEQUENCE [LARGE SCALE GENOMIC DNA]</scope>
    <source>
        <strain evidence="10 11">DSM 44684</strain>
    </source>
</reference>
<evidence type="ECO:0000256" key="4">
    <source>
        <dbReference type="ARBA" id="ARBA00022741"/>
    </source>
</evidence>
<evidence type="ECO:0000256" key="6">
    <source>
        <dbReference type="ARBA" id="ARBA00023098"/>
    </source>
</evidence>
<dbReference type="Pfam" id="PF22700">
    <property type="entry name" value="MVD-like_N"/>
    <property type="match status" value="1"/>
</dbReference>